<accession>A0A2P5BIY0</accession>
<proteinExistence type="predicted"/>
<feature type="region of interest" description="Disordered" evidence="1">
    <location>
        <begin position="151"/>
        <end position="182"/>
    </location>
</feature>
<keyword evidence="3" id="KW-1185">Reference proteome</keyword>
<protein>
    <submittedName>
        <fullName evidence="2">Uncharacterized protein</fullName>
    </submittedName>
</protein>
<evidence type="ECO:0000313" key="2">
    <source>
        <dbReference type="EMBL" id="PON48716.1"/>
    </source>
</evidence>
<evidence type="ECO:0000313" key="3">
    <source>
        <dbReference type="Proteomes" id="UP000237000"/>
    </source>
</evidence>
<evidence type="ECO:0000256" key="1">
    <source>
        <dbReference type="SAM" id="MobiDB-lite"/>
    </source>
</evidence>
<feature type="compositionally biased region" description="Low complexity" evidence="1">
    <location>
        <begin position="95"/>
        <end position="126"/>
    </location>
</feature>
<dbReference type="AlphaFoldDB" id="A0A2P5BIY0"/>
<dbReference type="EMBL" id="JXTC01000512">
    <property type="protein sequence ID" value="PON48716.1"/>
    <property type="molecule type" value="Genomic_DNA"/>
</dbReference>
<feature type="region of interest" description="Disordered" evidence="1">
    <location>
        <begin position="78"/>
        <end position="126"/>
    </location>
</feature>
<comment type="caution">
    <text evidence="2">The sequence shown here is derived from an EMBL/GenBank/DDBJ whole genome shotgun (WGS) entry which is preliminary data.</text>
</comment>
<organism evidence="2 3">
    <name type="scientific">Trema orientale</name>
    <name type="common">Charcoal tree</name>
    <name type="synonym">Celtis orientalis</name>
    <dbReference type="NCBI Taxonomy" id="63057"/>
    <lineage>
        <taxon>Eukaryota</taxon>
        <taxon>Viridiplantae</taxon>
        <taxon>Streptophyta</taxon>
        <taxon>Embryophyta</taxon>
        <taxon>Tracheophyta</taxon>
        <taxon>Spermatophyta</taxon>
        <taxon>Magnoliopsida</taxon>
        <taxon>eudicotyledons</taxon>
        <taxon>Gunneridae</taxon>
        <taxon>Pentapetalae</taxon>
        <taxon>rosids</taxon>
        <taxon>fabids</taxon>
        <taxon>Rosales</taxon>
        <taxon>Cannabaceae</taxon>
        <taxon>Trema</taxon>
    </lineage>
</organism>
<sequence>MKPIFFLSFTLYISFFFFFLFSIHSSKNSIFPFPYTSPLSILPNPLTLHPKSINLQSNHLSFFFFFFSKKKKKKKKKNLNVQASDCSEEISTKNLSSESSSSQSNSNPSSLEPHAPSTSASSNPPFSHCSSSSKLIPVLSFPYPCPNPNPKTAPLVSTLAMTDESQSENDEPQLSSLPLMVT</sequence>
<gene>
    <name evidence="2" type="ORF">TorRG33x02_319390</name>
</gene>
<dbReference type="InParanoid" id="A0A2P5BIY0"/>
<dbReference type="Proteomes" id="UP000237000">
    <property type="component" value="Unassembled WGS sequence"/>
</dbReference>
<reference evidence="3" key="1">
    <citation type="submission" date="2016-06" db="EMBL/GenBank/DDBJ databases">
        <title>Parallel loss of symbiosis genes in relatives of nitrogen-fixing non-legume Parasponia.</title>
        <authorList>
            <person name="Van Velzen R."/>
            <person name="Holmer R."/>
            <person name="Bu F."/>
            <person name="Rutten L."/>
            <person name="Van Zeijl A."/>
            <person name="Liu W."/>
            <person name="Santuari L."/>
            <person name="Cao Q."/>
            <person name="Sharma T."/>
            <person name="Shen D."/>
            <person name="Roswanjaya Y."/>
            <person name="Wardhani T."/>
            <person name="Kalhor M.S."/>
            <person name="Jansen J."/>
            <person name="Van den Hoogen J."/>
            <person name="Gungor B."/>
            <person name="Hartog M."/>
            <person name="Hontelez J."/>
            <person name="Verver J."/>
            <person name="Yang W.-C."/>
            <person name="Schijlen E."/>
            <person name="Repin R."/>
            <person name="Schilthuizen M."/>
            <person name="Schranz E."/>
            <person name="Heidstra R."/>
            <person name="Miyata K."/>
            <person name="Fedorova E."/>
            <person name="Kohlen W."/>
            <person name="Bisseling T."/>
            <person name="Smit S."/>
            <person name="Geurts R."/>
        </authorList>
    </citation>
    <scope>NUCLEOTIDE SEQUENCE [LARGE SCALE GENOMIC DNA]</scope>
    <source>
        <strain evidence="3">cv. RG33-2</strain>
    </source>
</reference>
<name>A0A2P5BIY0_TREOI</name>